<evidence type="ECO:0000313" key="3">
    <source>
        <dbReference type="EMBL" id="GHH08680.1"/>
    </source>
</evidence>
<reference evidence="4" key="1">
    <citation type="journal article" date="2019" name="Int. J. Syst. Evol. Microbiol.">
        <title>The Global Catalogue of Microorganisms (GCM) 10K type strain sequencing project: providing services to taxonomists for standard genome sequencing and annotation.</title>
        <authorList>
            <consortium name="The Broad Institute Genomics Platform"/>
            <consortium name="The Broad Institute Genome Sequencing Center for Infectious Disease"/>
            <person name="Wu L."/>
            <person name="Ma J."/>
        </authorList>
    </citation>
    <scope>NUCLEOTIDE SEQUENCE [LARGE SCALE GENOMIC DNA]</scope>
    <source>
        <strain evidence="4">CGMCC 1.8957</strain>
    </source>
</reference>
<accession>A0ABQ3LAJ1</accession>
<keyword evidence="2" id="KW-0119">Carbohydrate metabolism</keyword>
<dbReference type="InterPro" id="IPR019405">
    <property type="entry name" value="Lactonase_7-beta_prop"/>
</dbReference>
<dbReference type="Proteomes" id="UP000652430">
    <property type="component" value="Unassembled WGS sequence"/>
</dbReference>
<evidence type="ECO:0000256" key="2">
    <source>
        <dbReference type="ARBA" id="ARBA00022526"/>
    </source>
</evidence>
<comment type="similarity">
    <text evidence="1">Belongs to the cycloisomerase 2 family.</text>
</comment>
<evidence type="ECO:0000256" key="1">
    <source>
        <dbReference type="ARBA" id="ARBA00005564"/>
    </source>
</evidence>
<dbReference type="PANTHER" id="PTHR30344:SF1">
    <property type="entry name" value="6-PHOSPHOGLUCONOLACTONASE"/>
    <property type="match status" value="1"/>
</dbReference>
<keyword evidence="2" id="KW-0313">Glucose metabolism</keyword>
<protein>
    <recommendedName>
        <fullName evidence="5">Lactonase family protein</fullName>
    </recommendedName>
</protein>
<dbReference type="InterPro" id="IPR015943">
    <property type="entry name" value="WD40/YVTN_repeat-like_dom_sf"/>
</dbReference>
<evidence type="ECO:0008006" key="5">
    <source>
        <dbReference type="Google" id="ProtNLM"/>
    </source>
</evidence>
<dbReference type="Pfam" id="PF10282">
    <property type="entry name" value="Lactonase"/>
    <property type="match status" value="1"/>
</dbReference>
<dbReference type="PANTHER" id="PTHR30344">
    <property type="entry name" value="6-PHOSPHOGLUCONOLACTONASE-RELATED"/>
    <property type="match status" value="1"/>
</dbReference>
<sequence>MTEAPFALCVGIGTYRGGGGAGIQPLCRDEAGAWRLGAPYTDAPNASFSIYAPGRRLHYIVDEADAGSVGVHRYADQRWERLASIAVDGAAPCHIALDPTETLLAVANYMSGSVTLLRLDPQSGLPTGAVQVSANQGSGPNPARQEAPHAHWVGFSPDGHWLYQTDLGTDEILGFPIAAEGTLHAPQRAYRAAPGSGPRHLLLHPRLDQRAYVIGELDNTLSVLDRSHGSFTHRTTLSTLPDGWHGDSIVAHLAINRAGDRLYVSNRGHDSIAVFALDDAGVPTLLGHTATGGASPRHFLLLDDAGLVIVAHEKAQTVTTLTIDADGRLHPTGMSVAVPGAAYVVLPDPTDQQTAR</sequence>
<dbReference type="Gene3D" id="2.130.10.10">
    <property type="entry name" value="YVTN repeat-like/Quinoprotein amine dehydrogenase"/>
    <property type="match status" value="1"/>
</dbReference>
<name>A0ABQ3LAJ1_9SPHN</name>
<organism evidence="3 4">
    <name type="scientific">Sphingomonas glacialis</name>
    <dbReference type="NCBI Taxonomy" id="658225"/>
    <lineage>
        <taxon>Bacteria</taxon>
        <taxon>Pseudomonadati</taxon>
        <taxon>Pseudomonadota</taxon>
        <taxon>Alphaproteobacteria</taxon>
        <taxon>Sphingomonadales</taxon>
        <taxon>Sphingomonadaceae</taxon>
        <taxon>Sphingomonas</taxon>
    </lineage>
</organism>
<proteinExistence type="inferred from homology"/>
<gene>
    <name evidence="3" type="ORF">GCM10008023_04390</name>
</gene>
<dbReference type="RefSeq" id="WP_189674921.1">
    <property type="nucleotide sequence ID" value="NZ_BNAQ01000001.1"/>
</dbReference>
<evidence type="ECO:0000313" key="4">
    <source>
        <dbReference type="Proteomes" id="UP000652430"/>
    </source>
</evidence>
<comment type="caution">
    <text evidence="3">The sequence shown here is derived from an EMBL/GenBank/DDBJ whole genome shotgun (WGS) entry which is preliminary data.</text>
</comment>
<dbReference type="EMBL" id="BNAQ01000001">
    <property type="protein sequence ID" value="GHH08680.1"/>
    <property type="molecule type" value="Genomic_DNA"/>
</dbReference>
<dbReference type="InterPro" id="IPR050282">
    <property type="entry name" value="Cycloisomerase_2"/>
</dbReference>
<keyword evidence="4" id="KW-1185">Reference proteome</keyword>
<dbReference type="InterPro" id="IPR011048">
    <property type="entry name" value="Haem_d1_sf"/>
</dbReference>
<dbReference type="SUPFAM" id="SSF51004">
    <property type="entry name" value="C-terminal (heme d1) domain of cytochrome cd1-nitrite reductase"/>
    <property type="match status" value="1"/>
</dbReference>